<proteinExistence type="predicted"/>
<evidence type="ECO:0000313" key="2">
    <source>
        <dbReference type="Proteomes" id="UP000662782"/>
    </source>
</evidence>
<dbReference type="Proteomes" id="UP000662782">
    <property type="component" value="Segment"/>
</dbReference>
<organism evidence="1 2">
    <name type="scientific">Klebsiella phage Miami</name>
    <dbReference type="NCBI Taxonomy" id="2767581"/>
    <lineage>
        <taxon>Viruses</taxon>
        <taxon>Duplodnaviria</taxon>
        <taxon>Heunggongvirae</taxon>
        <taxon>Uroviricota</taxon>
        <taxon>Caudoviricetes</taxon>
        <taxon>Chimalliviridae</taxon>
        <taxon>Miamivirus</taxon>
        <taxon>Miamivirus miami</taxon>
    </lineage>
</organism>
<keyword evidence="2" id="KW-1185">Reference proteome</keyword>
<protein>
    <submittedName>
        <fullName evidence="1">Uncharacterized protein</fullName>
    </submittedName>
</protein>
<dbReference type="EMBL" id="MT701590">
    <property type="protein sequence ID" value="QPB09274.1"/>
    <property type="molecule type" value="Genomic_DNA"/>
</dbReference>
<name>A0A873WV21_9CAUD</name>
<evidence type="ECO:0000313" key="1">
    <source>
        <dbReference type="EMBL" id="QPB09274.1"/>
    </source>
</evidence>
<sequence length="118" mass="13734">MKEERLLQLIASSKVLEVVTITHKELLEIAECRIQVKTFYPDIVDRYLGYLKNSPELGTGKTKTSHLIWMLESIRDNSEMSLTKKHRWLGYIQGIMVSHGILDVDEERDSTREIFRGL</sequence>
<reference evidence="1 2" key="1">
    <citation type="submission" date="2020-07" db="EMBL/GenBank/DDBJ databases">
        <title>Complete genome sequence of Klebsiella pneumoniae phage Miami.</title>
        <authorList>
            <person name="Mora D.A."/>
            <person name="Lessor L."/>
            <person name="Gill J."/>
            <person name="Liu M."/>
        </authorList>
    </citation>
    <scope>NUCLEOTIDE SEQUENCE [LARGE SCALE GENOMIC DNA]</scope>
</reference>
<accession>A0A873WV21</accession>
<gene>
    <name evidence="1" type="ORF">CPT_Miami_179</name>
</gene>